<sequence length="462" mass="53681">MKFAWSPSHSIGLQYAALVLFGCTLFLSPPSLAVPFSDLAFKRQGRDSIALVKSTNAPYTGVATSYHENGKKRAESYYLNGNRHGPSYRWFEDGRLEEQTHWLDGKQHGVEQTFDQDRYEKDSNGQALYYPKGRFDYQYGAETGEQVSWRYGHRYDEITMINGQENGMKIRWAQDKNEQNYLEKSEHYLDGKKIGLSRDYFYDGRLKQEAFFDNGSKNGLDIEYDLNDAGSAYLSYIQFRLDGDRLSTSLKYSKNGALVIRTYRNDKSFGFVHQLAKKGVLLMLSVTGTGKDILYNEDTNIRSSEENKIQGYSDKLQYYWFKSGSLQTVRQYEAGKLSEPMTEWYENGRKKFQISYGEQPDEYLESEWYDNGQLRQQGIKGDRGKLGTHKAWYKSGQLKSEIEYSLVKQGRSLYSVKHGKETQWYSNGQLKIEMTYYKDRAVGTRRTWLDDGTLYSEKEMDM</sequence>
<dbReference type="SUPFAM" id="SSF82185">
    <property type="entry name" value="Histone H3 K4-specific methyltransferase SET7/9 N-terminal domain"/>
    <property type="match status" value="3"/>
</dbReference>
<evidence type="ECO:0008006" key="3">
    <source>
        <dbReference type="Google" id="ProtNLM"/>
    </source>
</evidence>
<dbReference type="RefSeq" id="WP_069448035.1">
    <property type="nucleotide sequence ID" value="NZ_MDCJ01000007.1"/>
</dbReference>
<proteinExistence type="predicted"/>
<dbReference type="AlphaFoldDB" id="A0A1E3WGU6"/>
<dbReference type="Pfam" id="PF07661">
    <property type="entry name" value="MORN_2"/>
    <property type="match status" value="3"/>
</dbReference>
<dbReference type="PROSITE" id="PS51257">
    <property type="entry name" value="PROKAR_LIPOPROTEIN"/>
    <property type="match status" value="1"/>
</dbReference>
<dbReference type="OrthoDB" id="5861954at2"/>
<evidence type="ECO:0000313" key="1">
    <source>
        <dbReference type="EMBL" id="ODS05024.1"/>
    </source>
</evidence>
<dbReference type="InterPro" id="IPR011652">
    <property type="entry name" value="MORN_2"/>
</dbReference>
<evidence type="ECO:0000313" key="2">
    <source>
        <dbReference type="Proteomes" id="UP000095131"/>
    </source>
</evidence>
<accession>A0A1E3WGU6</accession>
<dbReference type="PATRIC" id="fig|45658.8.peg.4143"/>
<protein>
    <recommendedName>
        <fullName evidence="3">Antitoxin YwqK</fullName>
    </recommendedName>
</protein>
<reference evidence="1 2" key="1">
    <citation type="submission" date="2016-08" db="EMBL/GenBank/DDBJ databases">
        <title>Genome sequencing of Vibrio scophthalmi strain FP3289, an isolated from Paralichthys olivaceus.</title>
        <authorList>
            <person name="Han H.-J."/>
        </authorList>
    </citation>
    <scope>NUCLEOTIDE SEQUENCE [LARGE SCALE GENOMIC DNA]</scope>
    <source>
        <strain evidence="1 2">FP3289</strain>
    </source>
</reference>
<comment type="caution">
    <text evidence="1">The sequence shown here is derived from an EMBL/GenBank/DDBJ whole genome shotgun (WGS) entry which is preliminary data.</text>
</comment>
<name>A0A1E3WGU6_9VIBR</name>
<organism evidence="1 2">
    <name type="scientific">Vibrio scophthalmi</name>
    <dbReference type="NCBI Taxonomy" id="45658"/>
    <lineage>
        <taxon>Bacteria</taxon>
        <taxon>Pseudomonadati</taxon>
        <taxon>Pseudomonadota</taxon>
        <taxon>Gammaproteobacteria</taxon>
        <taxon>Vibrionales</taxon>
        <taxon>Vibrionaceae</taxon>
        <taxon>Vibrio</taxon>
    </lineage>
</organism>
<dbReference type="Gene3D" id="2.20.110.10">
    <property type="entry name" value="Histone H3 K4-specific methyltransferase SET7/9 N-terminal domain"/>
    <property type="match status" value="2"/>
</dbReference>
<dbReference type="Proteomes" id="UP000095131">
    <property type="component" value="Unassembled WGS sequence"/>
</dbReference>
<gene>
    <name evidence="1" type="ORF">VSF3289_04164</name>
</gene>
<dbReference type="EMBL" id="MDCJ01000007">
    <property type="protein sequence ID" value="ODS05024.1"/>
    <property type="molecule type" value="Genomic_DNA"/>
</dbReference>
<dbReference type="Gene3D" id="3.90.930.1">
    <property type="match status" value="1"/>
</dbReference>